<dbReference type="InterPro" id="IPR007175">
    <property type="entry name" value="Rpr2/Snm1/Rpp21"/>
</dbReference>
<dbReference type="PANTHER" id="PTHR14742:SF0">
    <property type="entry name" value="RIBONUCLEASE P PROTEIN SUBUNIT P21"/>
    <property type="match status" value="1"/>
</dbReference>
<dbReference type="EMBL" id="KZ454998">
    <property type="protein sequence ID" value="PKI82273.1"/>
    <property type="molecule type" value="Genomic_DNA"/>
</dbReference>
<keyword evidence="6" id="KW-1185">Reference proteome</keyword>
<keyword evidence="1" id="KW-0819">tRNA processing</keyword>
<evidence type="ECO:0000256" key="3">
    <source>
        <dbReference type="ARBA" id="ARBA00022833"/>
    </source>
</evidence>
<sequence>MPAHWTYPAHIASAAQCTPVSAALKVARHAHCGHGWRHIPASDSPYAPLPPVDIPAQQPCACPGATPPTSVDVASGEQQATRMDALTSAWPVCGRCKHALLEHGLLSNDPAAEQVRRTNVAVRMDELLEDEHKLLDFTYTDADLVSLKKQIGSLAYTRTPSTVKPARPTKKQAKTHAPLHRTIVNADNFCTLNYIYQRAHTFEVHAALSRQPHIARWSPSAMRHFFALAKRAVIRIDPAIKRSVCKRCMHILIEGLSCSTLIWGEGVIERRCRWCAHALVTRAYETGLPPVKRKHLSQKQRRRRWRRRQLASTPALMPSLVPYTERMQGTPWDAQLGSFGAAAPLVRQAMASRGDHVVTVGLKRGGVVGAQEAHDGET</sequence>
<evidence type="ECO:0000256" key="2">
    <source>
        <dbReference type="ARBA" id="ARBA00022723"/>
    </source>
</evidence>
<organism evidence="5 6">
    <name type="scientific">Malassezia vespertilionis</name>
    <dbReference type="NCBI Taxonomy" id="2020962"/>
    <lineage>
        <taxon>Eukaryota</taxon>
        <taxon>Fungi</taxon>
        <taxon>Dikarya</taxon>
        <taxon>Basidiomycota</taxon>
        <taxon>Ustilaginomycotina</taxon>
        <taxon>Malasseziomycetes</taxon>
        <taxon>Malasseziales</taxon>
        <taxon>Malasseziaceae</taxon>
        <taxon>Malassezia</taxon>
    </lineage>
</organism>
<evidence type="ECO:0000313" key="6">
    <source>
        <dbReference type="Proteomes" id="UP000232875"/>
    </source>
</evidence>
<dbReference type="Pfam" id="PF04032">
    <property type="entry name" value="Rpr2"/>
    <property type="match status" value="1"/>
</dbReference>
<accession>A0A2N1J6U0</accession>
<dbReference type="GO" id="GO:0005655">
    <property type="term" value="C:nucleolar ribonuclease P complex"/>
    <property type="evidence" value="ECO:0007669"/>
    <property type="project" value="TreeGrafter"/>
</dbReference>
<evidence type="ECO:0008006" key="7">
    <source>
        <dbReference type="Google" id="ProtNLM"/>
    </source>
</evidence>
<proteinExistence type="inferred from homology"/>
<keyword evidence="2" id="KW-0479">Metal-binding</keyword>
<evidence type="ECO:0000313" key="5">
    <source>
        <dbReference type="EMBL" id="PKI82273.1"/>
    </source>
</evidence>
<evidence type="ECO:0000256" key="1">
    <source>
        <dbReference type="ARBA" id="ARBA00022694"/>
    </source>
</evidence>
<dbReference type="PANTHER" id="PTHR14742">
    <property type="entry name" value="RIBONUCLEASE P SUBUNIT P21"/>
    <property type="match status" value="1"/>
</dbReference>
<dbReference type="GO" id="GO:0008033">
    <property type="term" value="P:tRNA processing"/>
    <property type="evidence" value="ECO:0007669"/>
    <property type="project" value="UniProtKB-KW"/>
</dbReference>
<keyword evidence="3" id="KW-0862">Zinc</keyword>
<gene>
    <name evidence="5" type="ORF">MVES_003808</name>
</gene>
<protein>
    <recommendedName>
        <fullName evidence="7">Rpr2p</fullName>
    </recommendedName>
</protein>
<name>A0A2N1J6U0_9BASI</name>
<dbReference type="AlphaFoldDB" id="A0A2N1J6U0"/>
<dbReference type="GO" id="GO:0046872">
    <property type="term" value="F:metal ion binding"/>
    <property type="evidence" value="ECO:0007669"/>
    <property type="project" value="UniProtKB-KW"/>
</dbReference>
<reference evidence="5 6" key="1">
    <citation type="submission" date="2017-10" db="EMBL/GenBank/DDBJ databases">
        <title>A novel species of cold-tolerant Malassezia isolated from bats.</title>
        <authorList>
            <person name="Lorch J.M."/>
            <person name="Palmer J.M."/>
            <person name="Vanderwolf K.J."/>
            <person name="Schmidt K.Z."/>
            <person name="Verant M.L."/>
            <person name="Weller T.J."/>
            <person name="Blehert D.S."/>
        </authorList>
    </citation>
    <scope>NUCLEOTIDE SEQUENCE [LARGE SCALE GENOMIC DNA]</scope>
    <source>
        <strain evidence="5 6">NWHC:44797-103</strain>
    </source>
</reference>
<dbReference type="OrthoDB" id="128536at2759"/>
<evidence type="ECO:0000256" key="4">
    <source>
        <dbReference type="ARBA" id="ARBA00038402"/>
    </source>
</evidence>
<comment type="similarity">
    <text evidence="4">Belongs to the eukaryotic/archaeal RNase P protein component 4 family.</text>
</comment>
<dbReference type="Proteomes" id="UP000232875">
    <property type="component" value="Unassembled WGS sequence"/>
</dbReference>